<dbReference type="Proteomes" id="UP000002007">
    <property type="component" value="Chromosome"/>
</dbReference>
<evidence type="ECO:0000313" key="1">
    <source>
        <dbReference type="EMBL" id="ABY23623.1"/>
    </source>
</evidence>
<dbReference type="Pfam" id="PF10604">
    <property type="entry name" value="Polyketide_cyc2"/>
    <property type="match status" value="1"/>
</dbReference>
<dbReference type="HOGENOM" id="CLU_131328_0_0_11"/>
<dbReference type="STRING" id="288705.RSal33209_1890"/>
<evidence type="ECO:0008006" key="3">
    <source>
        <dbReference type="Google" id="ProtNLM"/>
    </source>
</evidence>
<proteinExistence type="predicted"/>
<organism evidence="1 2">
    <name type="scientific">Renibacterium salmoninarum (strain ATCC 33209 / DSM 20767 / JCM 11484 / NBRC 15589 / NCIMB 2235)</name>
    <dbReference type="NCBI Taxonomy" id="288705"/>
    <lineage>
        <taxon>Bacteria</taxon>
        <taxon>Bacillati</taxon>
        <taxon>Actinomycetota</taxon>
        <taxon>Actinomycetes</taxon>
        <taxon>Micrococcales</taxon>
        <taxon>Micrococcaceae</taxon>
        <taxon>Renibacterium</taxon>
    </lineage>
</organism>
<keyword evidence="2" id="KW-1185">Reference proteome</keyword>
<dbReference type="InterPro" id="IPR023393">
    <property type="entry name" value="START-like_dom_sf"/>
</dbReference>
<name>A9WQV0_RENSM</name>
<reference evidence="2" key="1">
    <citation type="journal article" date="2008" name="J. Bacteriol.">
        <title>Genome sequence of the fish pathogen Renibacterium salmoninarum suggests reductive evolution away from an environmental Arthrobacter ancestor.</title>
        <authorList>
            <person name="Wiens G.D."/>
            <person name="Rockey D.D."/>
            <person name="Wu Z."/>
            <person name="Chang J."/>
            <person name="Levy R."/>
            <person name="Crane S."/>
            <person name="Chen D.S."/>
            <person name="Capri G.R."/>
            <person name="Burnett J.R."/>
            <person name="Sudheesh P.S."/>
            <person name="Schipma M.J."/>
            <person name="Burd H."/>
            <person name="Bhattacharyya A."/>
            <person name="Rhodes L.D."/>
            <person name="Kaul R."/>
            <person name="Strom M.S."/>
        </authorList>
    </citation>
    <scope>NUCLEOTIDE SEQUENCE [LARGE SCALE GENOMIC DNA]</scope>
    <source>
        <strain evidence="2">ATCC 33209 / DSM 20767 / JCM 11484 / NBRC 15589 / NCIMB 2235</strain>
    </source>
</reference>
<protein>
    <recommendedName>
        <fullName evidence="3">SRPBCC family protein</fullName>
    </recommendedName>
</protein>
<dbReference type="eggNOG" id="COG2867">
    <property type="taxonomic scope" value="Bacteria"/>
</dbReference>
<dbReference type="EMBL" id="CP000910">
    <property type="protein sequence ID" value="ABY23623.1"/>
    <property type="molecule type" value="Genomic_DNA"/>
</dbReference>
<sequence length="132" mass="14943">MPQVVAERIIALDPETVFALSQTTGEFRLRWDPFIYSQRFEAGARTAAKGVRTRTRSRLGFLMISEYVSYSPPKNVGMTMVKGPWFFENFGGGWRFTEHGDAATTKAVWKYTLIVAGQDFYGRSQNRSDNGS</sequence>
<dbReference type="AlphaFoldDB" id="A9WQV0"/>
<evidence type="ECO:0000313" key="2">
    <source>
        <dbReference type="Proteomes" id="UP000002007"/>
    </source>
</evidence>
<dbReference type="Gene3D" id="3.30.530.20">
    <property type="match status" value="1"/>
</dbReference>
<dbReference type="SUPFAM" id="SSF55961">
    <property type="entry name" value="Bet v1-like"/>
    <property type="match status" value="1"/>
</dbReference>
<accession>A9WQV0</accession>
<dbReference type="InterPro" id="IPR019587">
    <property type="entry name" value="Polyketide_cyclase/dehydratase"/>
</dbReference>
<gene>
    <name evidence="1" type="ordered locus">RSal33209_1890</name>
</gene>
<dbReference type="KEGG" id="rsa:RSal33209_1890"/>